<dbReference type="GO" id="GO:0032259">
    <property type="term" value="P:methylation"/>
    <property type="evidence" value="ECO:0007669"/>
    <property type="project" value="UniProtKB-KW"/>
</dbReference>
<dbReference type="InterPro" id="IPR029063">
    <property type="entry name" value="SAM-dependent_MTases_sf"/>
</dbReference>
<feature type="domain" description="Methyltransferase" evidence="2">
    <location>
        <begin position="48"/>
        <end position="148"/>
    </location>
</feature>
<dbReference type="Proteomes" id="UP001320715">
    <property type="component" value="Unassembled WGS sequence"/>
</dbReference>
<name>A0ABT1CNF3_9HYPH</name>
<organism evidence="3 4">
    <name type="scientific">Hoeflea alexandrii</name>
    <dbReference type="NCBI Taxonomy" id="288436"/>
    <lineage>
        <taxon>Bacteria</taxon>
        <taxon>Pseudomonadati</taxon>
        <taxon>Pseudomonadota</taxon>
        <taxon>Alphaproteobacteria</taxon>
        <taxon>Hyphomicrobiales</taxon>
        <taxon>Rhizobiaceae</taxon>
        <taxon>Hoeflea</taxon>
    </lineage>
</organism>
<dbReference type="RefSeq" id="WP_252915049.1">
    <property type="nucleotide sequence ID" value="NZ_JAAAML010000001.1"/>
</dbReference>
<dbReference type="Gene3D" id="3.40.50.150">
    <property type="entry name" value="Vaccinia Virus protein VP39"/>
    <property type="match status" value="1"/>
</dbReference>
<dbReference type="GO" id="GO:0008168">
    <property type="term" value="F:methyltransferase activity"/>
    <property type="evidence" value="ECO:0007669"/>
    <property type="project" value="UniProtKB-KW"/>
</dbReference>
<accession>A0ABT1CNF3</accession>
<reference evidence="3 4" key="1">
    <citation type="submission" date="2020-01" db="EMBL/GenBank/DDBJ databases">
        <title>Genomes of bacteria type strains.</title>
        <authorList>
            <person name="Chen J."/>
            <person name="Zhu S."/>
            <person name="Yang J."/>
        </authorList>
    </citation>
    <scope>NUCLEOTIDE SEQUENCE [LARGE SCALE GENOMIC DNA]</scope>
    <source>
        <strain evidence="3 4">DSM 16655</strain>
    </source>
</reference>
<dbReference type="PANTHER" id="PTHR43861">
    <property type="entry name" value="TRANS-ACONITATE 2-METHYLTRANSFERASE-RELATED"/>
    <property type="match status" value="1"/>
</dbReference>
<evidence type="ECO:0000256" key="1">
    <source>
        <dbReference type="ARBA" id="ARBA00022679"/>
    </source>
</evidence>
<dbReference type="Pfam" id="PF13649">
    <property type="entry name" value="Methyltransf_25"/>
    <property type="match status" value="1"/>
</dbReference>
<keyword evidence="1" id="KW-0808">Transferase</keyword>
<keyword evidence="4" id="KW-1185">Reference proteome</keyword>
<dbReference type="InterPro" id="IPR041698">
    <property type="entry name" value="Methyltransf_25"/>
</dbReference>
<evidence type="ECO:0000313" key="3">
    <source>
        <dbReference type="EMBL" id="MCO6407714.1"/>
    </source>
</evidence>
<comment type="caution">
    <text evidence="3">The sequence shown here is derived from an EMBL/GenBank/DDBJ whole genome shotgun (WGS) entry which is preliminary data.</text>
</comment>
<dbReference type="EMBL" id="JAAAML010000001">
    <property type="protein sequence ID" value="MCO6407714.1"/>
    <property type="molecule type" value="Genomic_DNA"/>
</dbReference>
<keyword evidence="3" id="KW-0489">Methyltransferase</keyword>
<evidence type="ECO:0000313" key="4">
    <source>
        <dbReference type="Proteomes" id="UP001320715"/>
    </source>
</evidence>
<sequence>MSAVSANASVMDGIYRHQRHIYDLTRKYYLLGRNDLIAALKPPVGGSVLEIGCGTARNLLLAARHYPDARLFGIDISAEMLKSAEATIAKNRIGDRVTLAQGDATRFDADDLFAVGRFDRVFFSYSLSMIPGWEAALDQAIQAVAPGGELHVVDFGQQIALPGWFGRGLKAWLARFHVTPRSSLGDAMAAIAQQHHGELRFSTLYRDYARIGVIRLPRD</sequence>
<protein>
    <submittedName>
        <fullName evidence="3">Methyltransferase domain-containing protein</fullName>
    </submittedName>
</protein>
<gene>
    <name evidence="3" type="ORF">GTW23_05950</name>
</gene>
<dbReference type="SUPFAM" id="SSF53335">
    <property type="entry name" value="S-adenosyl-L-methionine-dependent methyltransferases"/>
    <property type="match status" value="1"/>
</dbReference>
<proteinExistence type="predicted"/>
<dbReference type="CDD" id="cd02440">
    <property type="entry name" value="AdoMet_MTases"/>
    <property type="match status" value="1"/>
</dbReference>
<evidence type="ECO:0000259" key="2">
    <source>
        <dbReference type="Pfam" id="PF13649"/>
    </source>
</evidence>